<dbReference type="EMBL" id="JAFHKP010000028">
    <property type="protein sequence ID" value="KAG5475141.1"/>
    <property type="molecule type" value="Genomic_DNA"/>
</dbReference>
<protein>
    <recommendedName>
        <fullName evidence="1">Methyltransferase domain-containing protein</fullName>
    </recommendedName>
</protein>
<dbReference type="KEGG" id="lenr:94171809"/>
<dbReference type="Proteomes" id="UP000674179">
    <property type="component" value="Chromosome 28"/>
</dbReference>
<dbReference type="InterPro" id="IPR029063">
    <property type="entry name" value="SAM-dependent_MTases_sf"/>
</dbReference>
<organism evidence="2 3">
    <name type="scientific">Leishmania enriettii</name>
    <dbReference type="NCBI Taxonomy" id="5663"/>
    <lineage>
        <taxon>Eukaryota</taxon>
        <taxon>Discoba</taxon>
        <taxon>Euglenozoa</taxon>
        <taxon>Kinetoplastea</taxon>
        <taxon>Metakinetoplastina</taxon>
        <taxon>Trypanosomatida</taxon>
        <taxon>Trypanosomatidae</taxon>
        <taxon>Leishmaniinae</taxon>
        <taxon>Leishmania</taxon>
    </lineage>
</organism>
<comment type="caution">
    <text evidence="2">The sequence shown here is derived from an EMBL/GenBank/DDBJ whole genome shotgun (WGS) entry which is preliminary data.</text>
</comment>
<dbReference type="GeneID" id="94171809"/>
<accession>A0A836GHI0</accession>
<keyword evidence="3" id="KW-1185">Reference proteome</keyword>
<sequence>MPHQGRHNKAAMLALISDHVKSLRSLVYDTCIVPVTSRWYREVLLECPMNSVILDIGIGTATSLIENRDIVVSKKMTVTGVDYDLAYVRSAQANVAACGGRLQDVVKIEQADIHDYNKSHTEKFDILYFSGSFMIIPSQSGALRHCVQMLRSPVPKVPGGCNIFFTQTFEKRTLIGQYVTPLVKRVLKVVTTIDFGEVTYEDEFRAALEKANVEIVHVKPIEASYYRTQALVMARPRVVQKHG</sequence>
<evidence type="ECO:0000259" key="1">
    <source>
        <dbReference type="Pfam" id="PF13649"/>
    </source>
</evidence>
<dbReference type="SUPFAM" id="SSF53335">
    <property type="entry name" value="S-adenosyl-L-methionine-dependent methyltransferases"/>
    <property type="match status" value="1"/>
</dbReference>
<dbReference type="Pfam" id="PF13649">
    <property type="entry name" value="Methyltransf_25"/>
    <property type="match status" value="1"/>
</dbReference>
<proteinExistence type="predicted"/>
<dbReference type="RefSeq" id="XP_067691670.1">
    <property type="nucleotide sequence ID" value="XM_067836299.1"/>
</dbReference>
<dbReference type="AlphaFoldDB" id="A0A836GHI0"/>
<dbReference type="Gene3D" id="3.40.50.150">
    <property type="entry name" value="Vaccinia Virus protein VP39"/>
    <property type="match status" value="1"/>
</dbReference>
<dbReference type="CDD" id="cd02440">
    <property type="entry name" value="AdoMet_MTases"/>
    <property type="match status" value="1"/>
</dbReference>
<name>A0A836GHI0_LEIEN</name>
<feature type="domain" description="Methyltransferase" evidence="1">
    <location>
        <begin position="53"/>
        <end position="151"/>
    </location>
</feature>
<evidence type="ECO:0000313" key="3">
    <source>
        <dbReference type="Proteomes" id="UP000674179"/>
    </source>
</evidence>
<gene>
    <name evidence="2" type="ORF">CUR178_04592</name>
</gene>
<dbReference type="InterPro" id="IPR041698">
    <property type="entry name" value="Methyltransf_25"/>
</dbReference>
<dbReference type="OrthoDB" id="540004at2759"/>
<reference evidence="2 3" key="1">
    <citation type="submission" date="2021-02" db="EMBL/GenBank/DDBJ databases">
        <title>Leishmania (Mundinia) enrietti genome sequencing and assembly.</title>
        <authorList>
            <person name="Almutairi H."/>
            <person name="Gatherer D."/>
        </authorList>
    </citation>
    <scope>NUCLEOTIDE SEQUENCE [LARGE SCALE GENOMIC DNA]</scope>
    <source>
        <strain evidence="2">CUR178</strain>
    </source>
</reference>
<evidence type="ECO:0000313" key="2">
    <source>
        <dbReference type="EMBL" id="KAG5475141.1"/>
    </source>
</evidence>